<dbReference type="InterPro" id="IPR007219">
    <property type="entry name" value="XnlR_reg_dom"/>
</dbReference>
<dbReference type="CDD" id="cd12148">
    <property type="entry name" value="fungal_TF_MHR"/>
    <property type="match status" value="1"/>
</dbReference>
<evidence type="ECO:0000313" key="4">
    <source>
        <dbReference type="Proteomes" id="UP000070444"/>
    </source>
</evidence>
<dbReference type="EMBL" id="KQ964887">
    <property type="protein sequence ID" value="KXN65404.1"/>
    <property type="molecule type" value="Genomic_DNA"/>
</dbReference>
<reference evidence="3 4" key="1">
    <citation type="journal article" date="2015" name="Genome Biol. Evol.">
        <title>Phylogenomic analyses indicate that early fungi evolved digesting cell walls of algal ancestors of land plants.</title>
        <authorList>
            <person name="Chang Y."/>
            <person name="Wang S."/>
            <person name="Sekimoto S."/>
            <person name="Aerts A.L."/>
            <person name="Choi C."/>
            <person name="Clum A."/>
            <person name="LaButti K.M."/>
            <person name="Lindquist E.A."/>
            <person name="Yee Ngan C."/>
            <person name="Ohm R.A."/>
            <person name="Salamov A.A."/>
            <person name="Grigoriev I.V."/>
            <person name="Spatafora J.W."/>
            <person name="Berbee M.L."/>
        </authorList>
    </citation>
    <scope>NUCLEOTIDE SEQUENCE [LARGE SCALE GENOMIC DNA]</scope>
    <source>
        <strain evidence="3 4">NRRL 28638</strain>
    </source>
</reference>
<evidence type="ECO:0000313" key="3">
    <source>
        <dbReference type="EMBL" id="KXN65404.1"/>
    </source>
</evidence>
<sequence>MNQEWIVELFNPLFEEKCITSYFQTFHPMVTYLSKYKFYTNYNVICPILKSVIILVGYSGVGKQSPELLKYLKHLAIVQLKKNMFNIRITVCQAMFIFSHYLLFQGVGKQSLEYFHQGYLMASALGIHKDMPGLNEMDKDERRCIRFTSYDHDSHISSTISIEPHYLFLAPSWSPLNPVYQTNPQSKDPIEFLIAECICLAKKCYIMYWTISANLMNKYSQLTLTNPHAFLKDSNTKAIYVLQTLFNLSLIRTLDYHLRLSGRCKNPEELEIVKSFAKMHFWIYHNLIIILNSQFSPENPTLELDESTKKQLWSAQELYQNSTDVNPICLPMFYHNLCSLSLLYIKLILTYNHAPQLKELFLAKLKQVYKLFNSFSSKYNMPSDLIEVVDIITNYYNINVY</sequence>
<organism evidence="3 4">
    <name type="scientific">Conidiobolus coronatus (strain ATCC 28846 / CBS 209.66 / NRRL 28638)</name>
    <name type="common">Delacroixia coronata</name>
    <dbReference type="NCBI Taxonomy" id="796925"/>
    <lineage>
        <taxon>Eukaryota</taxon>
        <taxon>Fungi</taxon>
        <taxon>Fungi incertae sedis</taxon>
        <taxon>Zoopagomycota</taxon>
        <taxon>Entomophthoromycotina</taxon>
        <taxon>Entomophthoromycetes</taxon>
        <taxon>Entomophthorales</taxon>
        <taxon>Ancylistaceae</taxon>
        <taxon>Conidiobolus</taxon>
    </lineage>
</organism>
<feature type="domain" description="Xylanolytic transcriptional activator regulatory" evidence="2">
    <location>
        <begin position="19"/>
        <end position="165"/>
    </location>
</feature>
<dbReference type="Pfam" id="PF04082">
    <property type="entry name" value="Fungal_trans"/>
    <property type="match status" value="1"/>
</dbReference>
<evidence type="ECO:0000256" key="1">
    <source>
        <dbReference type="ARBA" id="ARBA00023242"/>
    </source>
</evidence>
<dbReference type="GO" id="GO:0003677">
    <property type="term" value="F:DNA binding"/>
    <property type="evidence" value="ECO:0007669"/>
    <property type="project" value="InterPro"/>
</dbReference>
<accession>A0A137NRQ5</accession>
<dbReference type="GO" id="GO:0006351">
    <property type="term" value="P:DNA-templated transcription"/>
    <property type="evidence" value="ECO:0007669"/>
    <property type="project" value="InterPro"/>
</dbReference>
<dbReference type="Proteomes" id="UP000070444">
    <property type="component" value="Unassembled WGS sequence"/>
</dbReference>
<protein>
    <recommendedName>
        <fullName evidence="2">Xylanolytic transcriptional activator regulatory domain-containing protein</fullName>
    </recommendedName>
</protein>
<keyword evidence="1" id="KW-0539">Nucleus</keyword>
<name>A0A137NRQ5_CONC2</name>
<proteinExistence type="predicted"/>
<evidence type="ECO:0000259" key="2">
    <source>
        <dbReference type="Pfam" id="PF04082"/>
    </source>
</evidence>
<gene>
    <name evidence="3" type="ORF">CONCODRAFT_13000</name>
</gene>
<dbReference type="GO" id="GO:0008270">
    <property type="term" value="F:zinc ion binding"/>
    <property type="evidence" value="ECO:0007669"/>
    <property type="project" value="InterPro"/>
</dbReference>
<dbReference type="AlphaFoldDB" id="A0A137NRQ5"/>
<dbReference type="STRING" id="796925.A0A137NRQ5"/>
<keyword evidence="4" id="KW-1185">Reference proteome</keyword>